<keyword evidence="2 10" id="KW-0444">Lipid biosynthesis</keyword>
<dbReference type="EnsemblMetazoa" id="BGLB002511-RD">
    <property type="protein sequence ID" value="BGLB002511-PD"/>
    <property type="gene ID" value="BGLB002511"/>
</dbReference>
<protein>
    <recommendedName>
        <fullName evidence="10">Elongation of very long chain fatty acids protein</fullName>
        <ecNumber evidence="10">2.3.1.199</ecNumber>
    </recommendedName>
    <alternativeName>
        <fullName evidence="10">Very-long-chain 3-oxoacyl-CoA synthase</fullName>
    </alternativeName>
</protein>
<evidence type="ECO:0000256" key="1">
    <source>
        <dbReference type="ARBA" id="ARBA00004141"/>
    </source>
</evidence>
<feature type="transmembrane region" description="Helical" evidence="10">
    <location>
        <begin position="242"/>
        <end position="264"/>
    </location>
</feature>
<dbReference type="VEuPathDB" id="VectorBase:BGLAX_031468"/>
<dbReference type="EC" id="2.3.1.199" evidence="10"/>
<evidence type="ECO:0000256" key="9">
    <source>
        <dbReference type="ARBA" id="ARBA00023160"/>
    </source>
</evidence>
<comment type="catalytic activity">
    <reaction evidence="10">
        <text>a very-long-chain acyl-CoA + malonyl-CoA + H(+) = a very-long-chain 3-oxoacyl-CoA + CO2 + CoA</text>
        <dbReference type="Rhea" id="RHEA:32727"/>
        <dbReference type="ChEBI" id="CHEBI:15378"/>
        <dbReference type="ChEBI" id="CHEBI:16526"/>
        <dbReference type="ChEBI" id="CHEBI:57287"/>
        <dbReference type="ChEBI" id="CHEBI:57384"/>
        <dbReference type="ChEBI" id="CHEBI:90725"/>
        <dbReference type="ChEBI" id="CHEBI:90736"/>
        <dbReference type="EC" id="2.3.1.199"/>
    </reaction>
</comment>
<keyword evidence="6 10" id="KW-1133">Transmembrane helix</keyword>
<dbReference type="InterPro" id="IPR002076">
    <property type="entry name" value="ELO_fam"/>
</dbReference>
<proteinExistence type="inferred from homology"/>
<evidence type="ECO:0000256" key="3">
    <source>
        <dbReference type="ARBA" id="ARBA00022679"/>
    </source>
</evidence>
<evidence type="ECO:0000256" key="7">
    <source>
        <dbReference type="ARBA" id="ARBA00023098"/>
    </source>
</evidence>
<dbReference type="OrthoDB" id="434092at2759"/>
<keyword evidence="5 10" id="KW-0276">Fatty acid metabolism</keyword>
<dbReference type="PROSITE" id="PS01188">
    <property type="entry name" value="ELO"/>
    <property type="match status" value="1"/>
</dbReference>
<keyword evidence="7 10" id="KW-0443">Lipid metabolism</keyword>
<dbReference type="GO" id="GO:0005789">
    <property type="term" value="C:endoplasmic reticulum membrane"/>
    <property type="evidence" value="ECO:0007669"/>
    <property type="project" value="TreeGrafter"/>
</dbReference>
<organism evidence="11 12">
    <name type="scientific">Biomphalaria glabrata</name>
    <name type="common">Bloodfluke planorb</name>
    <name type="synonym">Freshwater snail</name>
    <dbReference type="NCBI Taxonomy" id="6526"/>
    <lineage>
        <taxon>Eukaryota</taxon>
        <taxon>Metazoa</taxon>
        <taxon>Spiralia</taxon>
        <taxon>Lophotrochozoa</taxon>
        <taxon>Mollusca</taxon>
        <taxon>Gastropoda</taxon>
        <taxon>Heterobranchia</taxon>
        <taxon>Euthyneura</taxon>
        <taxon>Panpulmonata</taxon>
        <taxon>Hygrophila</taxon>
        <taxon>Lymnaeoidea</taxon>
        <taxon>Planorbidae</taxon>
        <taxon>Biomphalaria</taxon>
    </lineage>
</organism>
<evidence type="ECO:0000256" key="6">
    <source>
        <dbReference type="ARBA" id="ARBA00022989"/>
    </source>
</evidence>
<name>A0A2C9JHB4_BIOGL</name>
<evidence type="ECO:0000313" key="12">
    <source>
        <dbReference type="Proteomes" id="UP000076420"/>
    </source>
</evidence>
<feature type="transmembrane region" description="Helical" evidence="10">
    <location>
        <begin position="210"/>
        <end position="230"/>
    </location>
</feature>
<dbReference type="PANTHER" id="PTHR11157:SF126">
    <property type="entry name" value="ELONGATION OF VERY LONG CHAIN FATTY ACIDS PROTEIN"/>
    <property type="match status" value="1"/>
</dbReference>
<reference evidence="11" key="1">
    <citation type="submission" date="2020-05" db="UniProtKB">
        <authorList>
            <consortium name="EnsemblMetazoa"/>
        </authorList>
    </citation>
    <scope>IDENTIFICATION</scope>
    <source>
        <strain evidence="11">BB02</strain>
    </source>
</reference>
<evidence type="ECO:0000256" key="2">
    <source>
        <dbReference type="ARBA" id="ARBA00022516"/>
    </source>
</evidence>
<dbReference type="GO" id="GO:0009922">
    <property type="term" value="F:fatty acid elongase activity"/>
    <property type="evidence" value="ECO:0007669"/>
    <property type="project" value="UniProtKB-EC"/>
</dbReference>
<dbReference type="GO" id="GO:0019367">
    <property type="term" value="P:fatty acid elongation, saturated fatty acid"/>
    <property type="evidence" value="ECO:0007669"/>
    <property type="project" value="TreeGrafter"/>
</dbReference>
<evidence type="ECO:0000313" key="11">
    <source>
        <dbReference type="EnsemblMetazoa" id="BGLB002511-PD"/>
    </source>
</evidence>
<evidence type="ECO:0000256" key="10">
    <source>
        <dbReference type="RuleBase" id="RU361115"/>
    </source>
</evidence>
<dbReference type="STRING" id="6526.A0A2C9JHB4"/>
<gene>
    <name evidence="11" type="primary">106064582</name>
</gene>
<evidence type="ECO:0000256" key="5">
    <source>
        <dbReference type="ARBA" id="ARBA00022832"/>
    </source>
</evidence>
<keyword evidence="8 10" id="KW-0472">Membrane</keyword>
<sequence>MSTGQQVKQVKRSQFILIHLFDEGRLRAPFLYIVMGIMLWSKVEDWKVMYNQLMELRDPKLDGYPLMDSPFPMLAIILVYLLFVHLGSKWMKHRQPYRLNHLMFAYNCFMVLISFYIFSWFGYAIVKRGYSMYCTNWIVYDLPDGHCLKPWAYYAGWLSFYSKVIELLDTVFFILRKKFKQVTFLHVYHHTMTTFCFWFGARFLPNGPVIIFPFLNCFVHVIMYTYYALTSVGYSLRTWKKYLTKIQLVQFLAFLVPSVLYQLYDCPFAKMYFSLVLFYVITLVVLFTNFYIKAYLSTDRHPRQTHLKSEKQKCT</sequence>
<keyword evidence="9 10" id="KW-0275">Fatty acid biosynthesis</keyword>
<feature type="transmembrane region" description="Helical" evidence="10">
    <location>
        <begin position="104"/>
        <end position="126"/>
    </location>
</feature>
<feature type="transmembrane region" description="Helical" evidence="10">
    <location>
        <begin position="151"/>
        <end position="175"/>
    </location>
</feature>
<dbReference type="GO" id="GO:0034626">
    <property type="term" value="P:fatty acid elongation, polyunsaturated fatty acid"/>
    <property type="evidence" value="ECO:0007669"/>
    <property type="project" value="TreeGrafter"/>
</dbReference>
<accession>A0A2C9JHB4</accession>
<keyword evidence="3 10" id="KW-0808">Transferase</keyword>
<dbReference type="InterPro" id="IPR030457">
    <property type="entry name" value="ELO_CS"/>
</dbReference>
<dbReference type="GO" id="GO:0034625">
    <property type="term" value="P:fatty acid elongation, monounsaturated fatty acid"/>
    <property type="evidence" value="ECO:0007669"/>
    <property type="project" value="TreeGrafter"/>
</dbReference>
<comment type="similarity">
    <text evidence="10">Belongs to the ELO family.</text>
</comment>
<dbReference type="VEuPathDB" id="VectorBase:BGLB002511"/>
<feature type="transmembrane region" description="Helical" evidence="10">
    <location>
        <begin position="26"/>
        <end position="43"/>
    </location>
</feature>
<evidence type="ECO:0000256" key="8">
    <source>
        <dbReference type="ARBA" id="ARBA00023136"/>
    </source>
</evidence>
<feature type="transmembrane region" description="Helical" evidence="10">
    <location>
        <begin position="270"/>
        <end position="292"/>
    </location>
</feature>
<dbReference type="Proteomes" id="UP000076420">
    <property type="component" value="Unassembled WGS sequence"/>
</dbReference>
<comment type="caution">
    <text evidence="10">Lacks conserved residue(s) required for the propagation of feature annotation.</text>
</comment>
<dbReference type="Pfam" id="PF01151">
    <property type="entry name" value="ELO"/>
    <property type="match status" value="1"/>
</dbReference>
<dbReference type="KEGG" id="bgt:106064582"/>
<comment type="subcellular location">
    <subcellularLocation>
        <location evidence="1">Membrane</location>
        <topology evidence="1">Multi-pass membrane protein</topology>
    </subcellularLocation>
</comment>
<dbReference type="PANTHER" id="PTHR11157">
    <property type="entry name" value="FATTY ACID ACYL TRANSFERASE-RELATED"/>
    <property type="match status" value="1"/>
</dbReference>
<dbReference type="GO" id="GO:0030148">
    <property type="term" value="P:sphingolipid biosynthetic process"/>
    <property type="evidence" value="ECO:0007669"/>
    <property type="project" value="TreeGrafter"/>
</dbReference>
<feature type="transmembrane region" description="Helical" evidence="10">
    <location>
        <begin position="63"/>
        <end position="83"/>
    </location>
</feature>
<dbReference type="GO" id="GO:0042761">
    <property type="term" value="P:very long-chain fatty acid biosynthetic process"/>
    <property type="evidence" value="ECO:0007669"/>
    <property type="project" value="TreeGrafter"/>
</dbReference>
<feature type="transmembrane region" description="Helical" evidence="10">
    <location>
        <begin position="187"/>
        <end position="204"/>
    </location>
</feature>
<dbReference type="AlphaFoldDB" id="A0A2C9JHB4"/>
<evidence type="ECO:0000256" key="4">
    <source>
        <dbReference type="ARBA" id="ARBA00022692"/>
    </source>
</evidence>
<keyword evidence="4 10" id="KW-0812">Transmembrane</keyword>